<dbReference type="CDD" id="cd01647">
    <property type="entry name" value="RT_LTR"/>
    <property type="match status" value="1"/>
</dbReference>
<dbReference type="InterPro" id="IPR043128">
    <property type="entry name" value="Rev_trsase/Diguanyl_cyclase"/>
</dbReference>
<keyword evidence="1" id="KW-0812">Transmembrane</keyword>
<keyword evidence="1" id="KW-1133">Transmembrane helix</keyword>
<proteinExistence type="predicted"/>
<dbReference type="AlphaFoldDB" id="A0AAF0QMQ8"/>
<accession>A0AAF0QMQ8</accession>
<gene>
    <name evidence="3" type="ORF">MTR67_018650</name>
</gene>
<dbReference type="InterPro" id="IPR043502">
    <property type="entry name" value="DNA/RNA_pol_sf"/>
</dbReference>
<dbReference type="SUPFAM" id="SSF56672">
    <property type="entry name" value="DNA/RNA polymerases"/>
    <property type="match status" value="1"/>
</dbReference>
<feature type="transmembrane region" description="Helical" evidence="1">
    <location>
        <begin position="72"/>
        <end position="92"/>
    </location>
</feature>
<protein>
    <recommendedName>
        <fullName evidence="2">Reverse transcriptase domain-containing protein</fullName>
    </recommendedName>
</protein>
<evidence type="ECO:0000256" key="1">
    <source>
        <dbReference type="SAM" id="Phobius"/>
    </source>
</evidence>
<feature type="domain" description="Reverse transcriptase" evidence="2">
    <location>
        <begin position="2"/>
        <end position="150"/>
    </location>
</feature>
<dbReference type="PANTHER" id="PTHR24559:SF444">
    <property type="entry name" value="REVERSE TRANSCRIPTASE DOMAIN-CONTAINING PROTEIN"/>
    <property type="match status" value="1"/>
</dbReference>
<reference evidence="3" key="1">
    <citation type="submission" date="2023-08" db="EMBL/GenBank/DDBJ databases">
        <title>A de novo genome assembly of Solanum verrucosum Schlechtendal, a Mexican diploid species geographically isolated from the other diploid A-genome species in potato relatives.</title>
        <authorList>
            <person name="Hosaka K."/>
        </authorList>
    </citation>
    <scope>NUCLEOTIDE SEQUENCE</scope>
    <source>
        <tissue evidence="3">Young leaves</tissue>
    </source>
</reference>
<dbReference type="EMBL" id="CP133615">
    <property type="protein sequence ID" value="WMV25265.1"/>
    <property type="molecule type" value="Genomic_DNA"/>
</dbReference>
<evidence type="ECO:0000313" key="4">
    <source>
        <dbReference type="Proteomes" id="UP001234989"/>
    </source>
</evidence>
<keyword evidence="4" id="KW-1185">Reference proteome</keyword>
<dbReference type="PANTHER" id="PTHR24559">
    <property type="entry name" value="TRANSPOSON TY3-I GAG-POL POLYPROTEIN"/>
    <property type="match status" value="1"/>
</dbReference>
<evidence type="ECO:0000259" key="2">
    <source>
        <dbReference type="Pfam" id="PF00078"/>
    </source>
</evidence>
<dbReference type="InterPro" id="IPR000477">
    <property type="entry name" value="RT_dom"/>
</dbReference>
<dbReference type="Gene3D" id="3.10.10.10">
    <property type="entry name" value="HIV Type 1 Reverse Transcriptase, subunit A, domain 1"/>
    <property type="match status" value="1"/>
</dbReference>
<name>A0AAF0QMQ8_SOLVR</name>
<keyword evidence="1" id="KW-0472">Membrane</keyword>
<dbReference type="Proteomes" id="UP001234989">
    <property type="component" value="Chromosome 4"/>
</dbReference>
<sequence length="246" mass="29245">MRKKDGSLWICIDYRQLNKVTIKKKYPLPRINDLFDQLQGATYFSKIDLKYGYHELRVWEYDIPKIVFKTRFGYYEFLVMFFGLTNALAVFMDLMNRVFKPYFDMFVIVFIDEILIYSRNQEDHASHLRIVLQTLKDRELNVKLLKYDWIYLKVSPMKGVMRFGKKGKLSPWYIGPYKIFKRIGSVAYELELPQELAAVHLVIHISMLKKCMGDPSLTIPIKDIGINDSFLLRRFLFRFSIAKFAS</sequence>
<organism evidence="3 4">
    <name type="scientific">Solanum verrucosum</name>
    <dbReference type="NCBI Taxonomy" id="315347"/>
    <lineage>
        <taxon>Eukaryota</taxon>
        <taxon>Viridiplantae</taxon>
        <taxon>Streptophyta</taxon>
        <taxon>Embryophyta</taxon>
        <taxon>Tracheophyta</taxon>
        <taxon>Spermatophyta</taxon>
        <taxon>Magnoliopsida</taxon>
        <taxon>eudicotyledons</taxon>
        <taxon>Gunneridae</taxon>
        <taxon>Pentapetalae</taxon>
        <taxon>asterids</taxon>
        <taxon>lamiids</taxon>
        <taxon>Solanales</taxon>
        <taxon>Solanaceae</taxon>
        <taxon>Solanoideae</taxon>
        <taxon>Solaneae</taxon>
        <taxon>Solanum</taxon>
    </lineage>
</organism>
<dbReference type="Gene3D" id="3.30.70.270">
    <property type="match status" value="1"/>
</dbReference>
<dbReference type="Pfam" id="PF00078">
    <property type="entry name" value="RVT_1"/>
    <property type="match status" value="1"/>
</dbReference>
<dbReference type="InterPro" id="IPR053134">
    <property type="entry name" value="RNA-dir_DNA_polymerase"/>
</dbReference>
<evidence type="ECO:0000313" key="3">
    <source>
        <dbReference type="EMBL" id="WMV25265.1"/>
    </source>
</evidence>